<keyword evidence="2" id="KW-1185">Reference proteome</keyword>
<proteinExistence type="predicted"/>
<accession>A0ABY4JFM8</accession>
<organism evidence="1 2">
    <name type="scientific">Hymenobacter sublimis</name>
    <dbReference type="NCBI Taxonomy" id="2933777"/>
    <lineage>
        <taxon>Bacteria</taxon>
        <taxon>Pseudomonadati</taxon>
        <taxon>Bacteroidota</taxon>
        <taxon>Cytophagia</taxon>
        <taxon>Cytophagales</taxon>
        <taxon>Hymenobacteraceae</taxon>
        <taxon>Hymenobacter</taxon>
    </lineage>
</organism>
<dbReference type="RefSeq" id="WP_247976769.1">
    <property type="nucleotide sequence ID" value="NZ_CP095848.1"/>
</dbReference>
<protein>
    <submittedName>
        <fullName evidence="1">Uncharacterized protein</fullName>
    </submittedName>
</protein>
<name>A0ABY4JFM8_9BACT</name>
<evidence type="ECO:0000313" key="2">
    <source>
        <dbReference type="Proteomes" id="UP000829647"/>
    </source>
</evidence>
<dbReference type="Proteomes" id="UP000829647">
    <property type="component" value="Chromosome"/>
</dbReference>
<reference evidence="1 2" key="1">
    <citation type="submission" date="2022-04" db="EMBL/GenBank/DDBJ databases">
        <title>Hymenobacter sp. isolated from the air.</title>
        <authorList>
            <person name="Won M."/>
            <person name="Lee C.-M."/>
            <person name="Woen H.-Y."/>
            <person name="Kwon S.-W."/>
        </authorList>
    </citation>
    <scope>NUCLEOTIDE SEQUENCE [LARGE SCALE GENOMIC DNA]</scope>
    <source>
        <strain evidence="2">5516 S-25</strain>
    </source>
</reference>
<gene>
    <name evidence="1" type="ORF">MWH26_07860</name>
</gene>
<dbReference type="EMBL" id="CP095848">
    <property type="protein sequence ID" value="UPL50808.1"/>
    <property type="molecule type" value="Genomic_DNA"/>
</dbReference>
<evidence type="ECO:0000313" key="1">
    <source>
        <dbReference type="EMBL" id="UPL50808.1"/>
    </source>
</evidence>
<sequence length="436" mass="49712">MKELFDLLYQQLWTPKHCNKIIATMSDDKIYAVIDSAISIIQRSNSIKHDSKFSFVANNTLSGGTFPCSRDLCRINHIDTLARNAALYADVVYIQNPFEKYLHTAYFSDYAKALLIADIKVLYHVKPLLDAGIFLFTTTFQHICRDCLRETKAITKEYEAKIIEAEISLKETFLNEIEFILETDEDGDAFIIAEGPEEILEHPSGFSYTGNALVDLRKKLGRKTQGVLTKRQATKLGLINEFVHPIIDDLLTQNYYSNIYNSSYLTDREIDSTLIQDKNKSILNKKFTSSLSHHIPHIPNVPLDNLINLRKKEGEAFQVYRDSLTNFLSNSKENDTNLKEAFRDEILPEINKMNQSIKSAKKIIVADLVKDIIVGTTFVSIGLFSHFLPENIGQIVAGLGGINYLSKFGDNTKKLTNIESEIRNNKYFFVWKLRQG</sequence>